<dbReference type="SUPFAM" id="SSF52540">
    <property type="entry name" value="P-loop containing nucleoside triphosphate hydrolases"/>
    <property type="match status" value="1"/>
</dbReference>
<keyword evidence="7 15" id="KW-0347">Helicase</keyword>
<dbReference type="InterPro" id="IPR007693">
    <property type="entry name" value="DNA_helicase_DnaB-like_N"/>
</dbReference>
<dbReference type="NCBIfam" id="TIGR01445">
    <property type="entry name" value="intein_Nterm"/>
    <property type="match status" value="1"/>
</dbReference>
<evidence type="ECO:0000256" key="11">
    <source>
        <dbReference type="ARBA" id="ARBA00044932"/>
    </source>
</evidence>
<evidence type="ECO:0000256" key="2">
    <source>
        <dbReference type="ARBA" id="ARBA00022515"/>
    </source>
</evidence>
<dbReference type="PANTHER" id="PTHR30153:SF2">
    <property type="entry name" value="REPLICATIVE DNA HELICASE"/>
    <property type="match status" value="1"/>
</dbReference>
<dbReference type="InterPro" id="IPR036185">
    <property type="entry name" value="DNA_heli_DnaB-like_N_sf"/>
</dbReference>
<dbReference type="GO" id="GO:0003677">
    <property type="term" value="F:DNA binding"/>
    <property type="evidence" value="ECO:0007669"/>
    <property type="project" value="UniProtKB-UniRule"/>
</dbReference>
<evidence type="ECO:0000313" key="19">
    <source>
        <dbReference type="Proteomes" id="UP000008555"/>
    </source>
</evidence>
<keyword evidence="3 15" id="KW-0235">DNA replication</keyword>
<accession>A9KFL9</accession>
<dbReference type="InterPro" id="IPR007694">
    <property type="entry name" value="DNA_helicase_DnaB-like_C"/>
</dbReference>
<dbReference type="Proteomes" id="UP000008555">
    <property type="component" value="Chromosome"/>
</dbReference>
<dbReference type="InterPro" id="IPR036844">
    <property type="entry name" value="Hint_dom_sf"/>
</dbReference>
<dbReference type="InterPro" id="IPR003586">
    <property type="entry name" value="Hint_dom_C"/>
</dbReference>
<dbReference type="Gene3D" id="3.40.50.300">
    <property type="entry name" value="P-loop containing nucleotide triphosphate hydrolases"/>
    <property type="match status" value="2"/>
</dbReference>
<evidence type="ECO:0000256" key="12">
    <source>
        <dbReference type="ARBA" id="ARBA00044940"/>
    </source>
</evidence>
<dbReference type="InterPro" id="IPR030934">
    <property type="entry name" value="Intein_C"/>
</dbReference>
<evidence type="ECO:0000256" key="10">
    <source>
        <dbReference type="ARBA" id="ARBA00023235"/>
    </source>
</evidence>
<reference evidence="18 19" key="1">
    <citation type="journal article" date="2009" name="Infect. Immun.">
        <title>Comparative genomics reveal extensive transposon-mediated genomic plasticity and diversity among potential effector proteins within the genus Coxiella.</title>
        <authorList>
            <person name="Beare P.A."/>
            <person name="Unsworth N."/>
            <person name="Andoh M."/>
            <person name="Voth D.E."/>
            <person name="Omsland A."/>
            <person name="Gilk S.D."/>
            <person name="Williams K.P."/>
            <person name="Sobral B.W."/>
            <person name="Kupko J.J.III."/>
            <person name="Porcella S.F."/>
            <person name="Samuel J.E."/>
            <person name="Heinzen R.A."/>
        </authorList>
    </citation>
    <scope>NUCLEOTIDE SEQUENCE [LARGE SCALE GENOMIC DNA]</scope>
    <source>
        <strain evidence="18 19">Dugway 5J108-111</strain>
    </source>
</reference>
<dbReference type="SUPFAM" id="SSF51294">
    <property type="entry name" value="Hedgehog/intein (Hint) domain"/>
    <property type="match status" value="1"/>
</dbReference>
<keyword evidence="2 15" id="KW-0639">Primosome</keyword>
<dbReference type="GO" id="GO:0006269">
    <property type="term" value="P:DNA replication, synthesis of primer"/>
    <property type="evidence" value="ECO:0007669"/>
    <property type="project" value="UniProtKB-UniRule"/>
</dbReference>
<evidence type="ECO:0000256" key="1">
    <source>
        <dbReference type="ARBA" id="ARBA00008428"/>
    </source>
</evidence>
<comment type="function">
    <text evidence="11 15">The main replicative DNA helicase, it participates in initiation and elongation during chromosome replication. Travels ahead of the DNA replisome, separating dsDNA into templates for DNA synthesis. A processive ATP-dependent 5'-3' DNA helicase it has DNA-dependent ATPase activity.</text>
</comment>
<dbReference type="GO" id="GO:0005524">
    <property type="term" value="F:ATP binding"/>
    <property type="evidence" value="ECO:0007669"/>
    <property type="project" value="UniProtKB-UniRule"/>
</dbReference>
<dbReference type="AlphaFoldDB" id="A9KFL9"/>
<evidence type="ECO:0000259" key="17">
    <source>
        <dbReference type="PROSITE" id="PS51199"/>
    </source>
</evidence>
<evidence type="ECO:0000256" key="9">
    <source>
        <dbReference type="ARBA" id="ARBA00023125"/>
    </source>
</evidence>
<evidence type="ECO:0000256" key="7">
    <source>
        <dbReference type="ARBA" id="ARBA00022806"/>
    </source>
</evidence>
<keyword evidence="6 15" id="KW-0378">Hydrolase</keyword>
<name>A9KFL9_COXBN</name>
<dbReference type="InterPro" id="IPR003587">
    <property type="entry name" value="Hint_dom_N"/>
</dbReference>
<dbReference type="Pfam" id="PF14890">
    <property type="entry name" value="Intein_splicing"/>
    <property type="match status" value="1"/>
</dbReference>
<feature type="domain" description="SF4 helicase" evidence="17">
    <location>
        <begin position="538"/>
        <end position="598"/>
    </location>
</feature>
<evidence type="ECO:0000256" key="15">
    <source>
        <dbReference type="RuleBase" id="RU362085"/>
    </source>
</evidence>
<dbReference type="CDD" id="cd00984">
    <property type="entry name" value="DnaB_C"/>
    <property type="match status" value="1"/>
</dbReference>
<dbReference type="InterPro" id="IPR006141">
    <property type="entry name" value="Intein_N"/>
</dbReference>
<evidence type="ECO:0000256" key="5">
    <source>
        <dbReference type="ARBA" id="ARBA00022741"/>
    </source>
</evidence>
<comment type="similarity">
    <text evidence="1 15">Belongs to the helicase family. DnaB subfamily.</text>
</comment>
<evidence type="ECO:0000256" key="8">
    <source>
        <dbReference type="ARBA" id="ARBA00022840"/>
    </source>
</evidence>
<evidence type="ECO:0000256" key="13">
    <source>
        <dbReference type="ARBA" id="ARBA00048954"/>
    </source>
</evidence>
<dbReference type="SMART" id="SM00382">
    <property type="entry name" value="AAA"/>
    <property type="match status" value="1"/>
</dbReference>
<dbReference type="NCBIfam" id="TIGR01443">
    <property type="entry name" value="intein_Cterm"/>
    <property type="match status" value="1"/>
</dbReference>
<dbReference type="PROSITE" id="PS51199">
    <property type="entry name" value="SF4_HELICASE"/>
    <property type="match status" value="2"/>
</dbReference>
<protein>
    <recommendedName>
        <fullName evidence="14 15">Replicative DNA helicase</fullName>
        <ecNumber evidence="14 15">5.6.2.3</ecNumber>
    </recommendedName>
</protein>
<dbReference type="GO" id="GO:1990077">
    <property type="term" value="C:primosome complex"/>
    <property type="evidence" value="ECO:0007669"/>
    <property type="project" value="UniProtKB-UniRule"/>
</dbReference>
<evidence type="ECO:0000256" key="14">
    <source>
        <dbReference type="NCBIfam" id="TIGR00665"/>
    </source>
</evidence>
<dbReference type="Pfam" id="PF03796">
    <property type="entry name" value="DnaB_C"/>
    <property type="match status" value="1"/>
</dbReference>
<dbReference type="CDD" id="cd00081">
    <property type="entry name" value="Hint"/>
    <property type="match status" value="1"/>
</dbReference>
<dbReference type="PROSITE" id="PS50817">
    <property type="entry name" value="INTEIN_N_TER"/>
    <property type="match status" value="1"/>
</dbReference>
<dbReference type="InterPro" id="IPR003593">
    <property type="entry name" value="AAA+_ATPase"/>
</dbReference>
<dbReference type="InterPro" id="IPR027417">
    <property type="entry name" value="P-loop_NTPase"/>
</dbReference>
<dbReference type="FunFam" id="1.10.860.10:FF:000001">
    <property type="entry name" value="Replicative DNA helicase"/>
    <property type="match status" value="1"/>
</dbReference>
<dbReference type="NCBIfam" id="NF004384">
    <property type="entry name" value="PRK05748.1"/>
    <property type="match status" value="1"/>
</dbReference>
<dbReference type="KEGG" id="cbd:CBUD_0931"/>
<gene>
    <name evidence="18" type="primary">dnaB</name>
    <name evidence="18" type="ordered locus">CBUD_0931</name>
</gene>
<keyword evidence="8 15" id="KW-0067">ATP-binding</keyword>
<dbReference type="GO" id="GO:0016887">
    <property type="term" value="F:ATP hydrolysis activity"/>
    <property type="evidence" value="ECO:0007669"/>
    <property type="project" value="RHEA"/>
</dbReference>
<evidence type="ECO:0000256" key="3">
    <source>
        <dbReference type="ARBA" id="ARBA00022705"/>
    </source>
</evidence>
<dbReference type="RefSeq" id="WP_011996837.1">
    <property type="nucleotide sequence ID" value="NC_009727.1"/>
</dbReference>
<dbReference type="PROSITE" id="PS50818">
    <property type="entry name" value="INTEIN_C_TER"/>
    <property type="match status" value="1"/>
</dbReference>
<evidence type="ECO:0000256" key="4">
    <source>
        <dbReference type="ARBA" id="ARBA00022737"/>
    </source>
</evidence>
<organism evidence="18 19">
    <name type="scientific">Coxiella burnetii (strain Dugway 5J108-111)</name>
    <dbReference type="NCBI Taxonomy" id="434922"/>
    <lineage>
        <taxon>Bacteria</taxon>
        <taxon>Pseudomonadati</taxon>
        <taxon>Pseudomonadota</taxon>
        <taxon>Gammaproteobacteria</taxon>
        <taxon>Legionellales</taxon>
        <taxon>Coxiellaceae</taxon>
        <taxon>Coxiella</taxon>
    </lineage>
</organism>
<dbReference type="GO" id="GO:0016539">
    <property type="term" value="P:intein-mediated protein splicing"/>
    <property type="evidence" value="ECO:0007669"/>
    <property type="project" value="InterPro"/>
</dbReference>
<keyword evidence="9 15" id="KW-0238">DNA-binding</keyword>
<dbReference type="SUPFAM" id="SSF48024">
    <property type="entry name" value="N-terminal domain of DnaB helicase"/>
    <property type="match status" value="1"/>
</dbReference>
<dbReference type="Gene3D" id="2.170.16.10">
    <property type="entry name" value="Hedgehog/Intein (Hint) domain"/>
    <property type="match status" value="1"/>
</dbReference>
<feature type="region of interest" description="Disordered" evidence="16">
    <location>
        <begin position="1"/>
        <end position="20"/>
    </location>
</feature>
<sequence length="610" mass="67878">MPPRQKVKTSVPKVPPHSQEAEQSVLGALMLDNRAWDRIADRISIQDFYRSDHQLIFETMSRLVDQHKPLDVLTIAEALKAREQLSAAGGEPYLYELAKNTPSAANIVAYADIVRERAILRQLIEAGTDITHDGFNPNGRDIKELLDTAEQRVFHIAESRVRGSGPIAIGPLLTKATDRIDKLFHSKQAITGLSSGFTDLDKLTSGLQDGDLIVVAGRPSMGKTVFAINIAEVAAIKGNIPVLVFSMEMPAESLVMRMLSSLGSIDQHKVRTGQLKDDDWPRITHAIEMLSETKLFIDDTPALTPSEIRSRARRLAREHGGLGLIVIDYLQLMHVPGTKENRSTEISEISRSLKALAKELNVPVVALSQLNRSLEARVDKRPVMSDLRECVTGDTLICLADGRRVPIQDLVGHSPEVIAVDDKGRLVCAKSEVIWKVEERSVFEIKLASGRSIKATAEHRLLAFKGWRHVKDFKVGDRLAIAHQVPEPDRLLQHCQSDLFWDRIVSIEEKGSEEVYDLTVPKYASWLADGVVSHNSGAIEQDADLIAFIYRDEVYHEDSPDKGKAEIIIAKHRNGPIGKVILTFRGQYTRFDNFSHESVPQRMPFGGVPV</sequence>
<dbReference type="GO" id="GO:0005829">
    <property type="term" value="C:cytosol"/>
    <property type="evidence" value="ECO:0007669"/>
    <property type="project" value="TreeGrafter"/>
</dbReference>
<dbReference type="PANTHER" id="PTHR30153">
    <property type="entry name" value="REPLICATIVE DNA HELICASE DNAB"/>
    <property type="match status" value="1"/>
</dbReference>
<dbReference type="HOGENOM" id="CLU_005373_0_0_6"/>
<dbReference type="EC" id="5.6.2.3" evidence="14 15"/>
<dbReference type="Pfam" id="PF00772">
    <property type="entry name" value="DnaB"/>
    <property type="match status" value="1"/>
</dbReference>
<proteinExistence type="inferred from homology"/>
<dbReference type="GO" id="GO:0043139">
    <property type="term" value="F:5'-3' DNA helicase activity"/>
    <property type="evidence" value="ECO:0007669"/>
    <property type="project" value="UniProtKB-EC"/>
</dbReference>
<keyword evidence="5 15" id="KW-0547">Nucleotide-binding</keyword>
<dbReference type="InterPro" id="IPR007692">
    <property type="entry name" value="DNA_helicase_DnaB"/>
</dbReference>
<dbReference type="InterPro" id="IPR016136">
    <property type="entry name" value="DNA_helicase_N/primase_C"/>
</dbReference>
<evidence type="ECO:0000256" key="16">
    <source>
        <dbReference type="SAM" id="MobiDB-lite"/>
    </source>
</evidence>
<comment type="catalytic activity">
    <reaction evidence="13 15">
        <text>ATP + H2O = ADP + phosphate + H(+)</text>
        <dbReference type="Rhea" id="RHEA:13065"/>
        <dbReference type="ChEBI" id="CHEBI:15377"/>
        <dbReference type="ChEBI" id="CHEBI:15378"/>
        <dbReference type="ChEBI" id="CHEBI:30616"/>
        <dbReference type="ChEBI" id="CHEBI:43474"/>
        <dbReference type="ChEBI" id="CHEBI:456216"/>
        <dbReference type="EC" id="5.6.2.3"/>
    </reaction>
</comment>
<evidence type="ECO:0000256" key="6">
    <source>
        <dbReference type="ARBA" id="ARBA00022801"/>
    </source>
</evidence>
<dbReference type="NCBIfam" id="TIGR00665">
    <property type="entry name" value="DnaB"/>
    <property type="match status" value="1"/>
</dbReference>
<feature type="domain" description="SF4 helicase" evidence="17">
    <location>
        <begin position="186"/>
        <end position="391"/>
    </location>
</feature>
<comment type="function">
    <text evidence="12">The intein is an endonuclease.</text>
</comment>
<dbReference type="SMART" id="SM00305">
    <property type="entry name" value="HintC"/>
    <property type="match status" value="1"/>
</dbReference>
<evidence type="ECO:0000313" key="18">
    <source>
        <dbReference type="EMBL" id="ABS78113.1"/>
    </source>
</evidence>
<dbReference type="SMART" id="SM00306">
    <property type="entry name" value="HintN"/>
    <property type="match status" value="1"/>
</dbReference>
<dbReference type="Gene3D" id="1.10.860.10">
    <property type="entry name" value="DNAb Helicase, Chain A"/>
    <property type="match status" value="1"/>
</dbReference>
<keyword evidence="10" id="KW-0413">Isomerase</keyword>
<keyword evidence="4" id="KW-0677">Repeat</keyword>
<dbReference type="EMBL" id="CP000733">
    <property type="protein sequence ID" value="ABS78113.1"/>
    <property type="molecule type" value="Genomic_DNA"/>
</dbReference>